<evidence type="ECO:0000313" key="2">
    <source>
        <dbReference type="Proteomes" id="UP000640485"/>
    </source>
</evidence>
<evidence type="ECO:0000313" key="1">
    <source>
        <dbReference type="EMBL" id="MBK4214519.1"/>
    </source>
</evidence>
<dbReference type="AlphaFoldDB" id="A0A934SG21"/>
<sequence length="134" mass="14354">MIAFNGDKRFADMEYTSVTYEPVRRVLTLLVSSDPADNCEMVILRDVVAFDVIHFTMQNVVHYLDIARVTAADLDAFAEIARSEGAAVAMAAHSGPDSFLGAVFVPAGGATIFAVCRSVEKCSSDGQPVYSVTA</sequence>
<organism evidence="1 2">
    <name type="scientific">Paracoccus caeni</name>
    <dbReference type="NCBI Taxonomy" id="657651"/>
    <lineage>
        <taxon>Bacteria</taxon>
        <taxon>Pseudomonadati</taxon>
        <taxon>Pseudomonadota</taxon>
        <taxon>Alphaproteobacteria</taxon>
        <taxon>Rhodobacterales</taxon>
        <taxon>Paracoccaceae</taxon>
        <taxon>Paracoccus</taxon>
    </lineage>
</organism>
<reference evidence="1" key="1">
    <citation type="submission" date="2021-01" db="EMBL/GenBank/DDBJ databases">
        <title>Paracoccus amoyensis sp. nov., isolated from the surface seawater along the coast of Xiamen Island, China.</title>
        <authorList>
            <person name="Lyu L."/>
        </authorList>
    </citation>
    <scope>NUCLEOTIDE SEQUENCE</scope>
    <source>
        <strain evidence="1">MJ17</strain>
    </source>
</reference>
<proteinExistence type="predicted"/>
<accession>A0A934SG21</accession>
<dbReference type="Proteomes" id="UP000640485">
    <property type="component" value="Unassembled WGS sequence"/>
</dbReference>
<comment type="caution">
    <text evidence="1">The sequence shown here is derived from an EMBL/GenBank/DDBJ whole genome shotgun (WGS) entry which is preliminary data.</text>
</comment>
<name>A0A934SG21_9RHOB</name>
<dbReference type="RefSeq" id="WP_200683175.1">
    <property type="nucleotide sequence ID" value="NZ_JAEPRQ010000001.1"/>
</dbReference>
<keyword evidence="2" id="KW-1185">Reference proteome</keyword>
<dbReference type="EMBL" id="JAEPRQ010000001">
    <property type="protein sequence ID" value="MBK4214519.1"/>
    <property type="molecule type" value="Genomic_DNA"/>
</dbReference>
<gene>
    <name evidence="1" type="ORF">JJJ17_01125</name>
</gene>
<protein>
    <submittedName>
        <fullName evidence="1">Uncharacterized protein</fullName>
    </submittedName>
</protein>